<proteinExistence type="inferred from homology"/>
<feature type="domain" description="Cyclin-like" evidence="11">
    <location>
        <begin position="152"/>
        <end position="236"/>
    </location>
</feature>
<dbReference type="GO" id="GO:0000126">
    <property type="term" value="C:transcription factor TFIIIB complex"/>
    <property type="evidence" value="ECO:0007669"/>
    <property type="project" value="TreeGrafter"/>
</dbReference>
<evidence type="ECO:0000256" key="6">
    <source>
        <dbReference type="ARBA" id="ARBA00023015"/>
    </source>
</evidence>
<evidence type="ECO:0000256" key="1">
    <source>
        <dbReference type="ARBA" id="ARBA00004123"/>
    </source>
</evidence>
<dbReference type="WBParaSite" id="jg10398.3">
    <property type="protein sequence ID" value="jg10398.3"/>
    <property type="gene ID" value="jg10398"/>
</dbReference>
<evidence type="ECO:0000256" key="5">
    <source>
        <dbReference type="ARBA" id="ARBA00022833"/>
    </source>
</evidence>
<dbReference type="PANTHER" id="PTHR11618">
    <property type="entry name" value="TRANSCRIPTION INITIATION FACTOR IIB-RELATED"/>
    <property type="match status" value="1"/>
</dbReference>
<accession>A0A915CLI1</accession>
<name>A0A915CLI1_9BILA</name>
<dbReference type="PANTHER" id="PTHR11618:SF4">
    <property type="entry name" value="TRANSCRIPTION FACTOR IIIB 90 KDA SUBUNIT"/>
    <property type="match status" value="1"/>
</dbReference>
<dbReference type="SMART" id="SM00385">
    <property type="entry name" value="CYCLIN"/>
    <property type="match status" value="2"/>
</dbReference>
<keyword evidence="7" id="KW-0010">Activator</keyword>
<comment type="subcellular location">
    <subcellularLocation>
        <location evidence="1">Nucleus</location>
    </subcellularLocation>
</comment>
<evidence type="ECO:0000256" key="8">
    <source>
        <dbReference type="ARBA" id="ARBA00023163"/>
    </source>
</evidence>
<dbReference type="InterPro" id="IPR013150">
    <property type="entry name" value="TFIIB_cyclin"/>
</dbReference>
<evidence type="ECO:0000256" key="10">
    <source>
        <dbReference type="SAM" id="MobiDB-lite"/>
    </source>
</evidence>
<evidence type="ECO:0000256" key="2">
    <source>
        <dbReference type="ARBA" id="ARBA00010857"/>
    </source>
</evidence>
<dbReference type="InterPro" id="IPR036915">
    <property type="entry name" value="Cyclin-like_sf"/>
</dbReference>
<dbReference type="GO" id="GO:0017025">
    <property type="term" value="F:TBP-class protein binding"/>
    <property type="evidence" value="ECO:0007669"/>
    <property type="project" value="InterPro"/>
</dbReference>
<keyword evidence="5" id="KW-0862">Zinc</keyword>
<dbReference type="Pfam" id="PF07741">
    <property type="entry name" value="BRF1"/>
    <property type="match status" value="1"/>
</dbReference>
<evidence type="ECO:0000313" key="13">
    <source>
        <dbReference type="WBParaSite" id="jg10398.3"/>
    </source>
</evidence>
<evidence type="ECO:0000256" key="7">
    <source>
        <dbReference type="ARBA" id="ARBA00023159"/>
    </source>
</evidence>
<dbReference type="FunFam" id="1.10.472.10:FF:000002">
    <property type="entry name" value="Transcription factor IIIB 90 kDa subunit"/>
    <property type="match status" value="1"/>
</dbReference>
<keyword evidence="9" id="KW-0539">Nucleus</keyword>
<keyword evidence="6" id="KW-0805">Transcription regulation</keyword>
<dbReference type="InterPro" id="IPR000812">
    <property type="entry name" value="TFIIB"/>
</dbReference>
<dbReference type="Pfam" id="PF00382">
    <property type="entry name" value="TFIIB"/>
    <property type="match status" value="2"/>
</dbReference>
<reference evidence="13" key="1">
    <citation type="submission" date="2022-11" db="UniProtKB">
        <authorList>
            <consortium name="WormBaseParasite"/>
        </authorList>
    </citation>
    <scope>IDENTIFICATION</scope>
</reference>
<keyword evidence="3" id="KW-0479">Metal-binding</keyword>
<comment type="similarity">
    <text evidence="2">Belongs to the TFIIB family.</text>
</comment>
<dbReference type="Gene3D" id="1.10.472.10">
    <property type="entry name" value="Cyclin-like"/>
    <property type="match status" value="2"/>
</dbReference>
<feature type="domain" description="Cyclin-like" evidence="11">
    <location>
        <begin position="58"/>
        <end position="139"/>
    </location>
</feature>
<dbReference type="GO" id="GO:0000995">
    <property type="term" value="F:RNA polymerase III general transcription initiation factor activity"/>
    <property type="evidence" value="ECO:0007669"/>
    <property type="project" value="TreeGrafter"/>
</dbReference>
<dbReference type="CDD" id="cd20553">
    <property type="entry name" value="CYCLIN_TFIIIB90_rpt1"/>
    <property type="match status" value="1"/>
</dbReference>
<feature type="region of interest" description="Disordered" evidence="10">
    <location>
        <begin position="255"/>
        <end position="279"/>
    </location>
</feature>
<keyword evidence="8" id="KW-0804">Transcription</keyword>
<dbReference type="Proteomes" id="UP000887574">
    <property type="component" value="Unplaced"/>
</dbReference>
<dbReference type="GO" id="GO:0070897">
    <property type="term" value="P:transcription preinitiation complex assembly"/>
    <property type="evidence" value="ECO:0007669"/>
    <property type="project" value="InterPro"/>
</dbReference>
<evidence type="ECO:0000259" key="11">
    <source>
        <dbReference type="SMART" id="SM00385"/>
    </source>
</evidence>
<dbReference type="SUPFAM" id="SSF47954">
    <property type="entry name" value="Cyclin-like"/>
    <property type="match status" value="2"/>
</dbReference>
<dbReference type="InterPro" id="IPR011665">
    <property type="entry name" value="BRF1_TBP-bd_dom"/>
</dbReference>
<dbReference type="InterPro" id="IPR013763">
    <property type="entry name" value="Cyclin-like_dom"/>
</dbReference>
<dbReference type="FunFam" id="1.10.472.10:FF:000121">
    <property type="entry name" value="Transcription factor IIIB"/>
    <property type="match status" value="1"/>
</dbReference>
<dbReference type="GO" id="GO:0008270">
    <property type="term" value="F:zinc ion binding"/>
    <property type="evidence" value="ECO:0007669"/>
    <property type="project" value="UniProtKB-KW"/>
</dbReference>
<feature type="region of interest" description="Disordered" evidence="10">
    <location>
        <begin position="436"/>
        <end position="455"/>
    </location>
</feature>
<keyword evidence="12" id="KW-1185">Reference proteome</keyword>
<protein>
    <submittedName>
        <fullName evidence="13">Cyclin-like domain-containing protein</fullName>
    </submittedName>
</protein>
<evidence type="ECO:0000256" key="3">
    <source>
        <dbReference type="ARBA" id="ARBA00022723"/>
    </source>
</evidence>
<dbReference type="CDD" id="cd20554">
    <property type="entry name" value="CYCLIN_TFIIIB90_rpt2"/>
    <property type="match status" value="1"/>
</dbReference>
<evidence type="ECO:0000256" key="9">
    <source>
        <dbReference type="ARBA" id="ARBA00023242"/>
    </source>
</evidence>
<sequence length="1586" mass="175496">MLSRWWYPRANVQVMMFQERGGGHEVVGQFVSQYNTLVGGPGNNRSESREITYYKGKKLIQEIASQLRINQHCIEIAFNFFKMCVSRNFTRGRVRSQVVVACLYMTCRLENTTHLLLDFSDVTQINIFDLGRTLNFLTRSLRINLPTTDPCLYVLRFAVMLDFADKQKEVVSLATRIVQRMKRDWMSTGRRPTGLCGAALLLAAKAYNLNRTIADIVRVVHISESVVRRRLDEFANTPSGGLTIEEFSTVDLEENEDPPAFQESKRKTRECQKRRDEDAKADYATKELETVQREIEEALKQKFKSSSYAKLIVTPIKDRAVPELTEADRHLRSELIDTVYNVAVTDGQPSTSDPNPYGPSLASLGIKKPGIELNYYIENNHYAENGDLDLSGIDDDEIDSYILNDVESTIKTKVWLERNGEHLIEAERRRKLREDEEEKCKDAPKKKRKAIRKKDPIQASTHSEAIYQVIQEKKLSSKINWDILGKIDGQSLGDNGPNSESQNKQSAKADIITEFVPNANAYTMELFLIRILLGSTFCTASILQSISPLLDLQKSSLLPTAYFDETSGAWQNEKESSKVQVYKLAAAVAGSHDTNQKFGMAVLDTGNGLSVIWKFTGLNSSELTRLNINQPKAHSGQQPEIQYSNLYGFFHAQFKYTSDSVCTKLLILNPDQLVAFSVVDGISPSKISELCLNAPDTSLKFMLFEWPSEFAAVLPQNFPLELQCGDCSLEGSLLRLCPTIDSNNNFTEASHRLHDSNVNSTMKEHKSQSSSSWEFCTDKSYSTAATVSEKQNPAYTSQCILSISPKTFDLAHLDDNIEIKITLNDNVNLDLNTSPPSCWLTPATGAANLDMKVLIDEEVIHLSTPKANFAIDTELAVHCSPITNTNKQDLLPVNTTVLVADFKKYVEYYAPSPTTFYVDDLQKTLTVVFSLSLPPQFDYAPNCVVDSNDKSIWLGCQAETPLVISCDLSAHTLNVGYHSVWMIRSPDLWNVTLQSQTPLSISIEQRPSTSIINSAAPALVTTAATATTATSTTVTVRPVAFSPPSFIPQSIKFADSLDSLIIQYNMPLGMSTKGNCSIAIVDLSHFGVRPNCTMNSDQYISVLLGPGATVRPNDTIIFRSFVSNGQNFTLTPEQNLTSLRVADPANPVSPSASLQPSKTVFGCEDEDMTITAKTVYGSGGRNSSCTWSVDKTDSQQIKSLVQAAKDCVLKIPANALSALRKTNANAMSVSANVCNFVQKCSQTEAVAIGPEIHSGMIFTVKIAGIPSNPVSSIRVTMSAQPSLTQCNSSASLLLTGVSYTWVFNGSVSSSLQYTYTTQDSVVTIPSNFFEAGDVIVVTLQGKYVLEETSKSSFFNATDTQTIKFGTEPIVVVVDATSKTVAADDTLQIDASRSWSPNGATRVLKHNWSCFNMTTMFSNPPTAIATTTPIGTHGNCVWSSPFTANISWQKAVLVIPPNSLVTNGSFLFTDHINDGANESDTVIKLVALSSIVKEDEQPETYVEKEEPKFAIQDVIQTKGGYIRLQAFISSKSGDLSTEWKLFKQSEIDETCFAKRKYNRGFLVVFSVALKENERKARHNCKAEEKMC</sequence>
<dbReference type="GO" id="GO:0001006">
    <property type="term" value="F:RNA polymerase III type 3 promoter sequence-specific DNA binding"/>
    <property type="evidence" value="ECO:0007669"/>
    <property type="project" value="TreeGrafter"/>
</dbReference>
<organism evidence="12 13">
    <name type="scientific">Ditylenchus dipsaci</name>
    <dbReference type="NCBI Taxonomy" id="166011"/>
    <lineage>
        <taxon>Eukaryota</taxon>
        <taxon>Metazoa</taxon>
        <taxon>Ecdysozoa</taxon>
        <taxon>Nematoda</taxon>
        <taxon>Chromadorea</taxon>
        <taxon>Rhabditida</taxon>
        <taxon>Tylenchina</taxon>
        <taxon>Tylenchomorpha</taxon>
        <taxon>Sphaerularioidea</taxon>
        <taxon>Anguinidae</taxon>
        <taxon>Anguininae</taxon>
        <taxon>Ditylenchus</taxon>
    </lineage>
</organism>
<dbReference type="GO" id="GO:0097550">
    <property type="term" value="C:transcription preinitiation complex"/>
    <property type="evidence" value="ECO:0007669"/>
    <property type="project" value="TreeGrafter"/>
</dbReference>
<dbReference type="Gene3D" id="1.20.5.650">
    <property type="entry name" value="Single helix bin"/>
    <property type="match status" value="1"/>
</dbReference>
<feature type="compositionally biased region" description="Basic and acidic residues" evidence="10">
    <location>
        <begin position="263"/>
        <end position="279"/>
    </location>
</feature>
<evidence type="ECO:0000256" key="4">
    <source>
        <dbReference type="ARBA" id="ARBA00022771"/>
    </source>
</evidence>
<dbReference type="GO" id="GO:0005634">
    <property type="term" value="C:nucleus"/>
    <property type="evidence" value="ECO:0007669"/>
    <property type="project" value="UniProtKB-SubCell"/>
</dbReference>
<evidence type="ECO:0000313" key="12">
    <source>
        <dbReference type="Proteomes" id="UP000887574"/>
    </source>
</evidence>
<keyword evidence="4" id="KW-0863">Zinc-finger</keyword>